<keyword evidence="1" id="KW-0547">Nucleotide-binding</keyword>
<feature type="domain" description="Molybdopterin-guanine dinucleotide biosynthesis protein B (MobB)" evidence="3">
    <location>
        <begin position="222"/>
        <end position="335"/>
    </location>
</feature>
<dbReference type="Proteomes" id="UP000214973">
    <property type="component" value="Chromosome 1"/>
</dbReference>
<evidence type="ECO:0000313" key="5">
    <source>
        <dbReference type="EMBL" id="SNV70690.1"/>
    </source>
</evidence>
<dbReference type="RefSeq" id="WP_095066281.1">
    <property type="nucleotide sequence ID" value="NZ_LT906470.1"/>
</dbReference>
<dbReference type="CDD" id="cd02503">
    <property type="entry name" value="MobA"/>
    <property type="match status" value="1"/>
</dbReference>
<evidence type="ECO:0000256" key="2">
    <source>
        <dbReference type="ARBA" id="ARBA00023150"/>
    </source>
</evidence>
<feature type="domain" description="MobA-like NTP transferase" evidence="4">
    <location>
        <begin position="7"/>
        <end position="165"/>
    </location>
</feature>
<keyword evidence="6" id="KW-1185">Reference proteome</keyword>
<dbReference type="PANTHER" id="PTHR40072:SF1">
    <property type="entry name" value="MOLYBDOPTERIN-GUANINE DINUCLEOTIDE BIOSYNTHESIS ADAPTER PROTEIN"/>
    <property type="match status" value="1"/>
</dbReference>
<evidence type="ECO:0000256" key="1">
    <source>
        <dbReference type="ARBA" id="ARBA00023134"/>
    </source>
</evidence>
<dbReference type="Gene3D" id="3.40.50.300">
    <property type="entry name" value="P-loop containing nucleotide triphosphate hydrolases"/>
    <property type="match status" value="1"/>
</dbReference>
<dbReference type="GO" id="GO:0006777">
    <property type="term" value="P:Mo-molybdopterin cofactor biosynthetic process"/>
    <property type="evidence" value="ECO:0007669"/>
    <property type="project" value="UniProtKB-KW"/>
</dbReference>
<proteinExistence type="predicted"/>
<dbReference type="Pfam" id="PF03205">
    <property type="entry name" value="MobB"/>
    <property type="match status" value="1"/>
</dbReference>
<dbReference type="SUPFAM" id="SSF52540">
    <property type="entry name" value="P-loop containing nucleoside triphosphate hydrolases"/>
    <property type="match status" value="1"/>
</dbReference>
<keyword evidence="1" id="KW-0342">GTP-binding</keyword>
<dbReference type="AlphaFoldDB" id="A0A239ZIJ8"/>
<keyword evidence="2" id="KW-0501">Molybdenum cofactor biosynthesis</keyword>
<dbReference type="GO" id="GO:0016779">
    <property type="term" value="F:nucleotidyltransferase activity"/>
    <property type="evidence" value="ECO:0007669"/>
    <property type="project" value="UniProtKB-ARBA"/>
</dbReference>
<organism evidence="5 6">
    <name type="scientific">Veillonella rodentium</name>
    <dbReference type="NCBI Taxonomy" id="248315"/>
    <lineage>
        <taxon>Bacteria</taxon>
        <taxon>Bacillati</taxon>
        <taxon>Bacillota</taxon>
        <taxon>Negativicutes</taxon>
        <taxon>Veillonellales</taxon>
        <taxon>Veillonellaceae</taxon>
        <taxon>Veillonella</taxon>
    </lineage>
</organism>
<dbReference type="KEGG" id="vrm:44547418_01380"/>
<dbReference type="InterPro" id="IPR013482">
    <property type="entry name" value="Molybde_CF_guanTrfase"/>
</dbReference>
<name>A0A239ZIJ8_9FIRM</name>
<dbReference type="InterPro" id="IPR027417">
    <property type="entry name" value="P-loop_NTPase"/>
</dbReference>
<dbReference type="InterPro" id="IPR029044">
    <property type="entry name" value="Nucleotide-diphossugar_trans"/>
</dbReference>
<dbReference type="Gene3D" id="3.90.550.10">
    <property type="entry name" value="Spore Coat Polysaccharide Biosynthesis Protein SpsA, Chain A"/>
    <property type="match status" value="1"/>
</dbReference>
<dbReference type="InterPro" id="IPR004435">
    <property type="entry name" value="MobB_dom"/>
</dbReference>
<dbReference type="SUPFAM" id="SSF53448">
    <property type="entry name" value="Nucleotide-diphospho-sugar transferases"/>
    <property type="match status" value="1"/>
</dbReference>
<protein>
    <submittedName>
        <fullName evidence="5">Molybdopterin-guanine dinucleotide biosynthesis protein B</fullName>
    </submittedName>
</protein>
<dbReference type="InterPro" id="IPR052539">
    <property type="entry name" value="MGD_biosynthesis_adapter"/>
</dbReference>
<reference evidence="5 6" key="1">
    <citation type="submission" date="2017-06" db="EMBL/GenBank/DDBJ databases">
        <authorList>
            <consortium name="Pathogen Informatics"/>
        </authorList>
    </citation>
    <scope>NUCLEOTIDE SEQUENCE [LARGE SCALE GENOMIC DNA]</scope>
    <source>
        <strain evidence="5 6">NCTC12018</strain>
    </source>
</reference>
<dbReference type="PANTHER" id="PTHR40072">
    <property type="entry name" value="MOLYBDOPTERIN-GUANINE DINUCLEOTIDE BIOSYNTHESIS ADAPTER PROTEIN-RELATED"/>
    <property type="match status" value="1"/>
</dbReference>
<sequence>MSELGLIILAGGLSTRMGRPKALLPWVNGESLISHALRKGLDADVKDIIISVGDDDRLGLAIQTHIIDTLSNNEKEKVSIVRDSVGRCGPLGGLYSALSVGASPAYAVMAVDMPFMDVSLYYEWLYDLDEDNWNAIVPIGCSGQREPMAGIYRPSIAPLLQSVIAGDDVSLHHAVDIIGAVELVDAQDQNHALRNVNRFEDYQWARALAENEFRRVPLISVVASKRKTGKTTVVTRLVSELQQMGLSVGVVKSDKHGFQMDHEGTDTDLAYKAGADAVAIAGPAETAIRIRTKEQLNLYEISQFMPVDIVILESRFQGIAPIIEVTREGHTETLISDSMDRVGTIEIGKLDRDVPELVRHIQEMMRSLDGRRYCRGGSPIMG</sequence>
<accession>A0A239ZIJ8</accession>
<gene>
    <name evidence="5" type="primary">mobB</name>
    <name evidence="5" type="ORF">SAMEA44547418_01380</name>
</gene>
<dbReference type="InterPro" id="IPR025877">
    <property type="entry name" value="MobA-like_NTP_Trfase"/>
</dbReference>
<evidence type="ECO:0000313" key="6">
    <source>
        <dbReference type="Proteomes" id="UP000214973"/>
    </source>
</evidence>
<evidence type="ECO:0000259" key="3">
    <source>
        <dbReference type="Pfam" id="PF03205"/>
    </source>
</evidence>
<dbReference type="EMBL" id="LT906470">
    <property type="protein sequence ID" value="SNV70690.1"/>
    <property type="molecule type" value="Genomic_DNA"/>
</dbReference>
<dbReference type="Pfam" id="PF12804">
    <property type="entry name" value="NTP_transf_3"/>
    <property type="match status" value="1"/>
</dbReference>
<evidence type="ECO:0000259" key="4">
    <source>
        <dbReference type="Pfam" id="PF12804"/>
    </source>
</evidence>
<dbReference type="GO" id="GO:0005525">
    <property type="term" value="F:GTP binding"/>
    <property type="evidence" value="ECO:0007669"/>
    <property type="project" value="UniProtKB-KW"/>
</dbReference>